<organism evidence="1">
    <name type="scientific">marine sediment metagenome</name>
    <dbReference type="NCBI Taxonomy" id="412755"/>
    <lineage>
        <taxon>unclassified sequences</taxon>
        <taxon>metagenomes</taxon>
        <taxon>ecological metagenomes</taxon>
    </lineage>
</organism>
<sequence length="103" mass="11904">MNASLIDKKINTPQAACQPPIIDKRQPLKTPWVSLPPLIQEALKLGLTLTDETQIKTPEDLKHKKVKLPMGHRFYPDCLREQSARLIDWTMSKYPNDSWFMTC</sequence>
<accession>X1I389</accession>
<proteinExistence type="predicted"/>
<gene>
    <name evidence="1" type="ORF">S03H2_42478</name>
</gene>
<dbReference type="AlphaFoldDB" id="X1I389"/>
<comment type="caution">
    <text evidence="1">The sequence shown here is derived from an EMBL/GenBank/DDBJ whole genome shotgun (WGS) entry which is preliminary data.</text>
</comment>
<dbReference type="EMBL" id="BARU01026446">
    <property type="protein sequence ID" value="GAH76172.1"/>
    <property type="molecule type" value="Genomic_DNA"/>
</dbReference>
<reference evidence="1" key="1">
    <citation type="journal article" date="2014" name="Front. Microbiol.">
        <title>High frequency of phylogenetically diverse reductive dehalogenase-homologous genes in deep subseafloor sedimentary metagenomes.</title>
        <authorList>
            <person name="Kawai M."/>
            <person name="Futagami T."/>
            <person name="Toyoda A."/>
            <person name="Takaki Y."/>
            <person name="Nishi S."/>
            <person name="Hori S."/>
            <person name="Arai W."/>
            <person name="Tsubouchi T."/>
            <person name="Morono Y."/>
            <person name="Uchiyama I."/>
            <person name="Ito T."/>
            <person name="Fujiyama A."/>
            <person name="Inagaki F."/>
            <person name="Takami H."/>
        </authorList>
    </citation>
    <scope>NUCLEOTIDE SEQUENCE</scope>
    <source>
        <strain evidence="1">Expedition CK06-06</strain>
    </source>
</reference>
<feature type="non-terminal residue" evidence="1">
    <location>
        <position position="103"/>
    </location>
</feature>
<name>X1I389_9ZZZZ</name>
<protein>
    <submittedName>
        <fullName evidence="1">Uncharacterized protein</fullName>
    </submittedName>
</protein>
<evidence type="ECO:0000313" key="1">
    <source>
        <dbReference type="EMBL" id="GAH76172.1"/>
    </source>
</evidence>